<sequence length="378" mass="39462">MMHTTLKQKIAYNLTHADSVGINWAKQLPEYQRKQDNLPVRKKNVPSENDSPTSDDELNASGGDLNAGSDYLNANGDDLNAGGDDLNADSDDLSAGGYDLNAGGDDLIADGDDLNSGSDDLNVGGDNLNADADDLNTDEDDLNVGGDDMNAGGGDLSACGDDLNADGDDLIASGYDLSAGVDDLNADGDDLNACDLGPHNTKTNVNVVSAKRTSNSRDKNSPGIVIATLDSHDSREKVLKSKSALKDSPFNNIFIGTDRTKEERVANQNLRKMVKALNKGVPVSVRGNRVVLTNSSSGGSEGNNAPYNGTQSAPIACMVTALMVGYIVTGTKQETEVVVVVAKIVVGAIEVMDSKANISTEVKETVVEGLTGRGLRSG</sequence>
<evidence type="ECO:0000256" key="1">
    <source>
        <dbReference type="SAM" id="MobiDB-lite"/>
    </source>
</evidence>
<reference evidence="2" key="2">
    <citation type="submission" date="2020-11" db="EMBL/GenBank/DDBJ databases">
        <authorList>
            <person name="McCartney M.A."/>
            <person name="Auch B."/>
            <person name="Kono T."/>
            <person name="Mallez S."/>
            <person name="Becker A."/>
            <person name="Gohl D.M."/>
            <person name="Silverstein K.A.T."/>
            <person name="Koren S."/>
            <person name="Bechman K.B."/>
            <person name="Herman A."/>
            <person name="Abrahante J.E."/>
            <person name="Garbe J."/>
        </authorList>
    </citation>
    <scope>NUCLEOTIDE SEQUENCE</scope>
    <source>
        <strain evidence="2">Duluth1</strain>
        <tissue evidence="2">Whole animal</tissue>
    </source>
</reference>
<feature type="region of interest" description="Disordered" evidence="1">
    <location>
        <begin position="33"/>
        <end position="73"/>
    </location>
</feature>
<dbReference type="PANTHER" id="PTHR37917:SF9">
    <property type="entry name" value="RHOPTRY PROTEIN"/>
    <property type="match status" value="1"/>
</dbReference>
<dbReference type="Proteomes" id="UP000828390">
    <property type="component" value="Unassembled WGS sequence"/>
</dbReference>
<comment type="caution">
    <text evidence="2">The sequence shown here is derived from an EMBL/GenBank/DDBJ whole genome shotgun (WGS) entry which is preliminary data.</text>
</comment>
<name>A0A9D4HDK0_DREPO</name>
<evidence type="ECO:0000313" key="3">
    <source>
        <dbReference type="Proteomes" id="UP000828390"/>
    </source>
</evidence>
<proteinExistence type="predicted"/>
<keyword evidence="3" id="KW-1185">Reference proteome</keyword>
<dbReference type="PANTHER" id="PTHR37917">
    <property type="entry name" value="PROTEIN CBG03580"/>
    <property type="match status" value="1"/>
</dbReference>
<accession>A0A9D4HDK0</accession>
<protein>
    <submittedName>
        <fullName evidence="2">Uncharacterized protein</fullName>
    </submittedName>
</protein>
<reference evidence="2" key="1">
    <citation type="journal article" date="2019" name="bioRxiv">
        <title>The Genome of the Zebra Mussel, Dreissena polymorpha: A Resource for Invasive Species Research.</title>
        <authorList>
            <person name="McCartney M.A."/>
            <person name="Auch B."/>
            <person name="Kono T."/>
            <person name="Mallez S."/>
            <person name="Zhang Y."/>
            <person name="Obille A."/>
            <person name="Becker A."/>
            <person name="Abrahante J.E."/>
            <person name="Garbe J."/>
            <person name="Badalamenti J.P."/>
            <person name="Herman A."/>
            <person name="Mangelson H."/>
            <person name="Liachko I."/>
            <person name="Sullivan S."/>
            <person name="Sone E.D."/>
            <person name="Koren S."/>
            <person name="Silverstein K.A.T."/>
            <person name="Beckman K.B."/>
            <person name="Gohl D.M."/>
        </authorList>
    </citation>
    <scope>NUCLEOTIDE SEQUENCE</scope>
    <source>
        <strain evidence="2">Duluth1</strain>
        <tissue evidence="2">Whole animal</tissue>
    </source>
</reference>
<dbReference type="EMBL" id="JAIWYP010000004">
    <property type="protein sequence ID" value="KAH3831404.1"/>
    <property type="molecule type" value="Genomic_DNA"/>
</dbReference>
<evidence type="ECO:0000313" key="2">
    <source>
        <dbReference type="EMBL" id="KAH3831404.1"/>
    </source>
</evidence>
<dbReference type="AlphaFoldDB" id="A0A9D4HDK0"/>
<organism evidence="2 3">
    <name type="scientific">Dreissena polymorpha</name>
    <name type="common">Zebra mussel</name>
    <name type="synonym">Mytilus polymorpha</name>
    <dbReference type="NCBI Taxonomy" id="45954"/>
    <lineage>
        <taxon>Eukaryota</taxon>
        <taxon>Metazoa</taxon>
        <taxon>Spiralia</taxon>
        <taxon>Lophotrochozoa</taxon>
        <taxon>Mollusca</taxon>
        <taxon>Bivalvia</taxon>
        <taxon>Autobranchia</taxon>
        <taxon>Heteroconchia</taxon>
        <taxon>Euheterodonta</taxon>
        <taxon>Imparidentia</taxon>
        <taxon>Neoheterodontei</taxon>
        <taxon>Myida</taxon>
        <taxon>Dreissenoidea</taxon>
        <taxon>Dreissenidae</taxon>
        <taxon>Dreissena</taxon>
    </lineage>
</organism>
<gene>
    <name evidence="2" type="ORF">DPMN_104671</name>
</gene>